<dbReference type="OrthoDB" id="148966at2"/>
<dbReference type="InterPro" id="IPR023214">
    <property type="entry name" value="HAD_sf"/>
</dbReference>
<dbReference type="AlphaFoldDB" id="A0A1Z4VUT1"/>
<dbReference type="NCBIfam" id="TIGR01458">
    <property type="entry name" value="HAD-SF-IIA-hyp3"/>
    <property type="match status" value="1"/>
</dbReference>
<evidence type="ECO:0000256" key="1">
    <source>
        <dbReference type="ARBA" id="ARBA00001946"/>
    </source>
</evidence>
<keyword evidence="4" id="KW-0460">Magnesium</keyword>
<evidence type="ECO:0000313" key="6">
    <source>
        <dbReference type="EMBL" id="BAZ95182.1"/>
    </source>
</evidence>
<comment type="cofactor">
    <cofactor evidence="1">
        <name>Mg(2+)</name>
        <dbReference type="ChEBI" id="CHEBI:18420"/>
    </cofactor>
</comment>
<protein>
    <recommendedName>
        <fullName evidence="5">Haloacid dehalogenase-like hydrolase domain-containing protein 2</fullName>
    </recommendedName>
</protein>
<dbReference type="PANTHER" id="PTHR19288:SF46">
    <property type="entry name" value="HALOACID DEHALOGENASE-LIKE HYDROLASE DOMAIN-CONTAINING PROTEIN 2"/>
    <property type="match status" value="1"/>
</dbReference>
<dbReference type="GO" id="GO:0005737">
    <property type="term" value="C:cytoplasm"/>
    <property type="evidence" value="ECO:0007669"/>
    <property type="project" value="TreeGrafter"/>
</dbReference>
<dbReference type="KEGG" id="ttc:FOKN1_2822"/>
<dbReference type="Pfam" id="PF13344">
    <property type="entry name" value="Hydrolase_6"/>
    <property type="match status" value="1"/>
</dbReference>
<dbReference type="GO" id="GO:0046872">
    <property type="term" value="F:metal ion binding"/>
    <property type="evidence" value="ECO:0007669"/>
    <property type="project" value="UniProtKB-KW"/>
</dbReference>
<dbReference type="Pfam" id="PF13242">
    <property type="entry name" value="Hydrolase_like"/>
    <property type="match status" value="1"/>
</dbReference>
<dbReference type="InterPro" id="IPR036412">
    <property type="entry name" value="HAD-like_sf"/>
</dbReference>
<dbReference type="RefSeq" id="WP_096367193.1">
    <property type="nucleotide sequence ID" value="NZ_AP018052.1"/>
</dbReference>
<keyword evidence="3" id="KW-0479">Metal-binding</keyword>
<evidence type="ECO:0000256" key="4">
    <source>
        <dbReference type="ARBA" id="ARBA00022842"/>
    </source>
</evidence>
<dbReference type="NCBIfam" id="TIGR01460">
    <property type="entry name" value="HAD-SF-IIA"/>
    <property type="match status" value="1"/>
</dbReference>
<gene>
    <name evidence="6" type="ORF">FOKN1_2822</name>
</gene>
<evidence type="ECO:0000313" key="7">
    <source>
        <dbReference type="Proteomes" id="UP000218765"/>
    </source>
</evidence>
<comment type="similarity">
    <text evidence="2">Belongs to the HAD-like hydrolase superfamily.</text>
</comment>
<name>A0A1Z4VUT1_9GAMM</name>
<dbReference type="GO" id="GO:0016791">
    <property type="term" value="F:phosphatase activity"/>
    <property type="evidence" value="ECO:0007669"/>
    <property type="project" value="InterPro"/>
</dbReference>
<evidence type="ECO:0000256" key="3">
    <source>
        <dbReference type="ARBA" id="ARBA00022723"/>
    </source>
</evidence>
<dbReference type="SUPFAM" id="SSF56784">
    <property type="entry name" value="HAD-like"/>
    <property type="match status" value="1"/>
</dbReference>
<evidence type="ECO:0000256" key="5">
    <source>
        <dbReference type="ARBA" id="ARBA00039666"/>
    </source>
</evidence>
<dbReference type="InterPro" id="IPR006357">
    <property type="entry name" value="HAD-SF_hydro_IIA"/>
</dbReference>
<reference evidence="6 7" key="1">
    <citation type="submission" date="2017-05" db="EMBL/GenBank/DDBJ databases">
        <title>Thiocyanate degradation by Thiohalobacter thiocyanaticus FOKN1.</title>
        <authorList>
            <person name="Oshiki M."/>
            <person name="Fukushima T."/>
            <person name="Kawano S."/>
            <person name="Nakagawa J."/>
        </authorList>
    </citation>
    <scope>NUCLEOTIDE SEQUENCE [LARGE SCALE GENOMIC DNA]</scope>
    <source>
        <strain evidence="6 7">FOKN1</strain>
    </source>
</reference>
<proteinExistence type="inferred from homology"/>
<dbReference type="InterPro" id="IPR006355">
    <property type="entry name" value="LHPP/HDHD2"/>
</dbReference>
<dbReference type="Gene3D" id="3.40.50.1000">
    <property type="entry name" value="HAD superfamily/HAD-like"/>
    <property type="match status" value="2"/>
</dbReference>
<organism evidence="6 7">
    <name type="scientific">Thiohalobacter thiocyanaticus</name>
    <dbReference type="NCBI Taxonomy" id="585455"/>
    <lineage>
        <taxon>Bacteria</taxon>
        <taxon>Pseudomonadati</taxon>
        <taxon>Pseudomonadota</taxon>
        <taxon>Gammaproteobacteria</taxon>
        <taxon>Thiohalobacterales</taxon>
        <taxon>Thiohalobacteraceae</taxon>
        <taxon>Thiohalobacter</taxon>
    </lineage>
</organism>
<accession>A0A1Z4VUT1</accession>
<dbReference type="Proteomes" id="UP000218765">
    <property type="component" value="Chromosome"/>
</dbReference>
<evidence type="ECO:0000256" key="2">
    <source>
        <dbReference type="ARBA" id="ARBA00007958"/>
    </source>
</evidence>
<sequence length="267" mass="28700">MHTRTQQCLLFDLDGVLYQGETPVTGAVETLAWVREQDIPHLFLTNTTSRPRSALVDKLGRMGIDIGADRLLTPPVAAVRWLEAHVHGPVALFVPEATRAEFESLDLVTEDTLEAAAVVVGDLGAGWDYAILNRAFRLLMQQPQPALVALGMTRYWQAADGLRLDAGAFVAALSHAAGVEPVVLGKPAAPFFRTACDMLGVEPGHAVMIGDDIRGDIEGAQRAGLQAVQVRTGKFRPADLELGVTPDAVLESVADLPGWWEGRAVSH</sequence>
<dbReference type="EMBL" id="AP018052">
    <property type="protein sequence ID" value="BAZ95182.1"/>
    <property type="molecule type" value="Genomic_DNA"/>
</dbReference>
<dbReference type="PANTHER" id="PTHR19288">
    <property type="entry name" value="4-NITROPHENYLPHOSPHATASE-RELATED"/>
    <property type="match status" value="1"/>
</dbReference>
<keyword evidence="7" id="KW-1185">Reference proteome</keyword>